<dbReference type="STRING" id="1577474.GA0111570_10188"/>
<keyword evidence="6" id="KW-1185">Reference proteome</keyword>
<evidence type="ECO:0000259" key="4">
    <source>
        <dbReference type="PROSITE" id="PS50146"/>
    </source>
</evidence>
<feature type="region of interest" description="Disordered" evidence="3">
    <location>
        <begin position="313"/>
        <end position="336"/>
    </location>
</feature>
<dbReference type="SUPFAM" id="SSF111331">
    <property type="entry name" value="NAD kinase/diacylglycerol kinase-like"/>
    <property type="match status" value="1"/>
</dbReference>
<dbReference type="Proteomes" id="UP000199086">
    <property type="component" value="Unassembled WGS sequence"/>
</dbReference>
<organism evidence="5 6">
    <name type="scientific">Raineyella antarctica</name>
    <dbReference type="NCBI Taxonomy" id="1577474"/>
    <lineage>
        <taxon>Bacteria</taxon>
        <taxon>Bacillati</taxon>
        <taxon>Actinomycetota</taxon>
        <taxon>Actinomycetes</taxon>
        <taxon>Propionibacteriales</taxon>
        <taxon>Propionibacteriaceae</taxon>
        <taxon>Raineyella</taxon>
    </lineage>
</organism>
<accession>A0A1G6GD31</accession>
<dbReference type="AlphaFoldDB" id="A0A1G6GD31"/>
<dbReference type="PANTHER" id="PTHR12358">
    <property type="entry name" value="SPHINGOSINE KINASE"/>
    <property type="match status" value="1"/>
</dbReference>
<proteinExistence type="inferred from homology"/>
<dbReference type="Gene3D" id="2.60.200.40">
    <property type="match status" value="1"/>
</dbReference>
<dbReference type="SMART" id="SM00046">
    <property type="entry name" value="DAGKc"/>
    <property type="match status" value="1"/>
</dbReference>
<dbReference type="EMBL" id="FMYF01000001">
    <property type="protein sequence ID" value="SDB79819.1"/>
    <property type="molecule type" value="Genomic_DNA"/>
</dbReference>
<evidence type="ECO:0000313" key="6">
    <source>
        <dbReference type="Proteomes" id="UP000199086"/>
    </source>
</evidence>
<dbReference type="Gene3D" id="3.40.50.10330">
    <property type="entry name" value="Probable inorganic polyphosphate/atp-NAD kinase, domain 1"/>
    <property type="match status" value="1"/>
</dbReference>
<dbReference type="GO" id="GO:0005886">
    <property type="term" value="C:plasma membrane"/>
    <property type="evidence" value="ECO:0007669"/>
    <property type="project" value="TreeGrafter"/>
</dbReference>
<dbReference type="GO" id="GO:0016301">
    <property type="term" value="F:kinase activity"/>
    <property type="evidence" value="ECO:0007669"/>
    <property type="project" value="UniProtKB-KW"/>
</dbReference>
<evidence type="ECO:0000256" key="2">
    <source>
        <dbReference type="ARBA" id="ARBA00005983"/>
    </source>
</evidence>
<comment type="similarity">
    <text evidence="2">Belongs to the diacylglycerol/lipid kinase family.</text>
</comment>
<feature type="domain" description="DAGKc" evidence="4">
    <location>
        <begin position="50"/>
        <end position="132"/>
    </location>
</feature>
<dbReference type="Pfam" id="PF00781">
    <property type="entry name" value="DAGK_cat"/>
    <property type="match status" value="1"/>
</dbReference>
<gene>
    <name evidence="5" type="ORF">GA0111570_10188</name>
</gene>
<protein>
    <submittedName>
        <fullName evidence="5">Diacylglycerol kinase family enzyme</fullName>
    </submittedName>
</protein>
<dbReference type="PANTHER" id="PTHR12358:SF106">
    <property type="entry name" value="LIPID KINASE YEGS"/>
    <property type="match status" value="1"/>
</dbReference>
<name>A0A1G6GD31_9ACTN</name>
<sequence length="336" mass="36085">MDSSRRAAIVYNPTKVDLDTLRSAISSAEETHGWGPSLWIETTEEDPGTGQALQAVERGASMVVACGGDGTVRCVAQGVHGLDAAMGVIPQGTGNLLARNLHLPLDMEEAVEVAFGGTEESIDIATVDVIRPDGSRESADFVVMAGVGIDAQMIVNTDEDLKKKAGILAYVQALGRSVGGGDRLRVRYRVDQDRPRRARVHSAMIGNCGELPGGIVLLPDSRADDGRLEMVLLRPGGLLGWLQIVGRVAQHAVLRRSDVARKITGPDKPIRALHYLIGQDMEIQLTHAEPFELDGDLFGEVRAFRCTIERSALRVRTTTPPPEQAPGSPHADRAGR</sequence>
<keyword evidence="5" id="KW-0808">Transferase</keyword>
<dbReference type="InterPro" id="IPR017438">
    <property type="entry name" value="ATP-NAD_kinase_N"/>
</dbReference>
<dbReference type="RefSeq" id="WP_175557252.1">
    <property type="nucleotide sequence ID" value="NZ_FMYF01000001.1"/>
</dbReference>
<evidence type="ECO:0000256" key="3">
    <source>
        <dbReference type="SAM" id="MobiDB-lite"/>
    </source>
</evidence>
<comment type="cofactor">
    <cofactor evidence="1">
        <name>Mg(2+)</name>
        <dbReference type="ChEBI" id="CHEBI:18420"/>
    </cofactor>
</comment>
<dbReference type="PROSITE" id="PS50146">
    <property type="entry name" value="DAGK"/>
    <property type="match status" value="1"/>
</dbReference>
<reference evidence="5 6" key="1">
    <citation type="submission" date="2016-06" db="EMBL/GenBank/DDBJ databases">
        <authorList>
            <person name="Olsen C.W."/>
            <person name="Carey S."/>
            <person name="Hinshaw L."/>
            <person name="Karasin A.I."/>
        </authorList>
    </citation>
    <scope>NUCLEOTIDE SEQUENCE [LARGE SCALE GENOMIC DNA]</scope>
    <source>
        <strain evidence="5 6">LZ-22</strain>
    </source>
</reference>
<dbReference type="InterPro" id="IPR016064">
    <property type="entry name" value="NAD/diacylglycerol_kinase_sf"/>
</dbReference>
<dbReference type="InterPro" id="IPR001206">
    <property type="entry name" value="Diacylglycerol_kinase_cat_dom"/>
</dbReference>
<evidence type="ECO:0000313" key="5">
    <source>
        <dbReference type="EMBL" id="SDB79819.1"/>
    </source>
</evidence>
<evidence type="ECO:0000256" key="1">
    <source>
        <dbReference type="ARBA" id="ARBA00001946"/>
    </source>
</evidence>
<dbReference type="InterPro" id="IPR050187">
    <property type="entry name" value="Lipid_Phosphate_FormReg"/>
</dbReference>
<keyword evidence="5" id="KW-0418">Kinase</keyword>